<dbReference type="NCBIfam" id="TIGR00682">
    <property type="entry name" value="lpxK"/>
    <property type="match status" value="1"/>
</dbReference>
<name>W0DUJ7_9GAMM</name>
<keyword evidence="10 13" id="KW-0067">ATP-binding</keyword>
<evidence type="ECO:0000256" key="7">
    <source>
        <dbReference type="ARBA" id="ARBA00022679"/>
    </source>
</evidence>
<evidence type="ECO:0000256" key="13">
    <source>
        <dbReference type="HAMAP-Rule" id="MF_00409"/>
    </source>
</evidence>
<dbReference type="InterPro" id="IPR003758">
    <property type="entry name" value="LpxK"/>
</dbReference>
<evidence type="ECO:0000256" key="2">
    <source>
        <dbReference type="ARBA" id="ARBA00004870"/>
    </source>
</evidence>
<comment type="catalytic activity">
    <reaction evidence="13">
        <text>a lipid A disaccharide + ATP = a lipid IVA + ADP + H(+)</text>
        <dbReference type="Rhea" id="RHEA:67840"/>
        <dbReference type="ChEBI" id="CHEBI:15378"/>
        <dbReference type="ChEBI" id="CHEBI:30616"/>
        <dbReference type="ChEBI" id="CHEBI:176343"/>
        <dbReference type="ChEBI" id="CHEBI:176425"/>
        <dbReference type="ChEBI" id="CHEBI:456216"/>
        <dbReference type="EC" id="2.7.1.130"/>
    </reaction>
</comment>
<comment type="function">
    <text evidence="1 13">Transfers the gamma-phosphate of ATP to the 4'-position of a tetraacyldisaccharide 1-phosphate intermediate (termed DS-1-P) to form tetraacyldisaccharide 1,4'-bis-phosphate (lipid IVA).</text>
</comment>
<accession>W0DUJ7</accession>
<comment type="similarity">
    <text evidence="13">Belongs to the LpxK family.</text>
</comment>
<dbReference type="Pfam" id="PF02606">
    <property type="entry name" value="LpxK"/>
    <property type="match status" value="1"/>
</dbReference>
<dbReference type="GO" id="GO:0009245">
    <property type="term" value="P:lipid A biosynthetic process"/>
    <property type="evidence" value="ECO:0007669"/>
    <property type="project" value="UniProtKB-UniRule"/>
</dbReference>
<evidence type="ECO:0000256" key="6">
    <source>
        <dbReference type="ARBA" id="ARBA00022556"/>
    </source>
</evidence>
<evidence type="ECO:0000313" key="14">
    <source>
        <dbReference type="EMBL" id="AHF00963.1"/>
    </source>
</evidence>
<comment type="pathway">
    <text evidence="2 13">Glycolipid biosynthesis; lipid IV(A) biosynthesis; lipid IV(A) from (3R)-3-hydroxytetradecanoyl-[acyl-carrier-protein] and UDP-N-acetyl-alpha-D-glucosamine: step 6/6.</text>
</comment>
<evidence type="ECO:0000256" key="1">
    <source>
        <dbReference type="ARBA" id="ARBA00002274"/>
    </source>
</evidence>
<dbReference type="eggNOG" id="COG1663">
    <property type="taxonomic scope" value="Bacteria"/>
</dbReference>
<dbReference type="EC" id="2.7.1.130" evidence="3 13"/>
<organism evidence="14 15">
    <name type="scientific">Thiomicrospira aerophila AL3</name>
    <dbReference type="NCBI Taxonomy" id="717772"/>
    <lineage>
        <taxon>Bacteria</taxon>
        <taxon>Pseudomonadati</taxon>
        <taxon>Pseudomonadota</taxon>
        <taxon>Gammaproteobacteria</taxon>
        <taxon>Thiotrichales</taxon>
        <taxon>Piscirickettsiaceae</taxon>
        <taxon>Thiomicrospira</taxon>
    </lineage>
</organism>
<dbReference type="EMBL" id="CP007030">
    <property type="protein sequence ID" value="AHF00963.1"/>
    <property type="molecule type" value="Genomic_DNA"/>
</dbReference>
<reference evidence="14 15" key="1">
    <citation type="submission" date="2013-12" db="EMBL/GenBank/DDBJ databases">
        <authorList>
            <consortium name="DOE Joint Genome Institute"/>
            <person name="Kappler U."/>
            <person name="Huntemann M."/>
            <person name="Han J."/>
            <person name="Chen A."/>
            <person name="Kyrpides N."/>
            <person name="Mavromatis K."/>
            <person name="Markowitz V."/>
            <person name="Palaniappan K."/>
            <person name="Ivanova N."/>
            <person name="Schaumberg A."/>
            <person name="Pati A."/>
            <person name="Liolios K."/>
            <person name="Nordberg H.P."/>
            <person name="Cantor M.N."/>
            <person name="Hua S.X."/>
            <person name="Woyke T."/>
        </authorList>
    </citation>
    <scope>NUCLEOTIDE SEQUENCE [LARGE SCALE GENOMIC DNA]</scope>
    <source>
        <strain evidence="15">AL2</strain>
    </source>
</reference>
<dbReference type="STRING" id="717772.THIAE_03440"/>
<keyword evidence="6 13" id="KW-0441">Lipid A biosynthesis</keyword>
<keyword evidence="5 13" id="KW-0444">Lipid biosynthesis</keyword>
<dbReference type="RefSeq" id="WP_006459267.1">
    <property type="nucleotide sequence ID" value="NZ_CP007030.1"/>
</dbReference>
<evidence type="ECO:0000256" key="11">
    <source>
        <dbReference type="ARBA" id="ARBA00023098"/>
    </source>
</evidence>
<protein>
    <recommendedName>
        <fullName evidence="4 13">Tetraacyldisaccharide 4'-kinase</fullName>
        <ecNumber evidence="3 13">2.7.1.130</ecNumber>
    </recommendedName>
    <alternativeName>
        <fullName evidence="12 13">Lipid A 4'-kinase</fullName>
    </alternativeName>
</protein>
<keyword evidence="7 13" id="KW-0808">Transferase</keyword>
<evidence type="ECO:0000313" key="15">
    <source>
        <dbReference type="Proteomes" id="UP000005380"/>
    </source>
</evidence>
<sequence>MSWPVFWLKDDWRSRLLSPLAALVARVATKRYQRFKQAKLAADASQGLASPVGPLVLVVGNLVVGGSGKTPLISWLIPLLQAQGWRVGVIARGYASATRYQPERVTPNSDPDQVGDEPLMLAQTFDVPIVVCRERAAALAGLLAIEAVDIVISDDGLQHYGLARDLELVVFDASRPNAGIGNGRCLPAGPLREPLGRLQDIDFVLFNRSLSDVLYTPPAWLKGGPSCFNFQLQLGDAYALSKPNQTQKLTDFIGQPVYAVAGMGHPERFFAALTQAGLDIEPRAFSDHHPFTEQDFTCFDPTKPLLMTSKDAVKCQKFARSNWWVCPVEVNMADDFAASLLQAIRQDPRFVR</sequence>
<dbReference type="KEGG" id="tao:THIAE_03440"/>
<gene>
    <name evidence="13" type="primary">lpxK</name>
    <name evidence="14" type="ORF">THIAE_03440</name>
</gene>
<dbReference type="InParanoid" id="W0DUJ7"/>
<dbReference type="Proteomes" id="UP000005380">
    <property type="component" value="Chromosome"/>
</dbReference>
<dbReference type="OrthoDB" id="9766423at2"/>
<dbReference type="GO" id="GO:0009029">
    <property type="term" value="F:lipid-A 4'-kinase activity"/>
    <property type="evidence" value="ECO:0007669"/>
    <property type="project" value="UniProtKB-UniRule"/>
</dbReference>
<dbReference type="GO" id="GO:0005886">
    <property type="term" value="C:plasma membrane"/>
    <property type="evidence" value="ECO:0007669"/>
    <property type="project" value="TreeGrafter"/>
</dbReference>
<proteinExistence type="inferred from homology"/>
<dbReference type="UniPathway" id="UPA00359">
    <property type="reaction ID" value="UER00482"/>
</dbReference>
<keyword evidence="8 13" id="KW-0547">Nucleotide-binding</keyword>
<evidence type="ECO:0000256" key="3">
    <source>
        <dbReference type="ARBA" id="ARBA00012071"/>
    </source>
</evidence>
<evidence type="ECO:0000256" key="8">
    <source>
        <dbReference type="ARBA" id="ARBA00022741"/>
    </source>
</evidence>
<dbReference type="FunCoup" id="W0DUJ7">
    <property type="interactions" value="216"/>
</dbReference>
<dbReference type="HOGENOM" id="CLU_038816_2_0_6"/>
<evidence type="ECO:0000256" key="12">
    <source>
        <dbReference type="ARBA" id="ARBA00029757"/>
    </source>
</evidence>
<keyword evidence="15" id="KW-1185">Reference proteome</keyword>
<evidence type="ECO:0000256" key="4">
    <source>
        <dbReference type="ARBA" id="ARBA00016436"/>
    </source>
</evidence>
<evidence type="ECO:0000256" key="10">
    <source>
        <dbReference type="ARBA" id="ARBA00022840"/>
    </source>
</evidence>
<dbReference type="HAMAP" id="MF_00409">
    <property type="entry name" value="LpxK"/>
    <property type="match status" value="1"/>
</dbReference>
<dbReference type="PANTHER" id="PTHR42724">
    <property type="entry name" value="TETRAACYLDISACCHARIDE 4'-KINASE"/>
    <property type="match status" value="1"/>
</dbReference>
<dbReference type="SUPFAM" id="SSF52540">
    <property type="entry name" value="P-loop containing nucleoside triphosphate hydrolases"/>
    <property type="match status" value="1"/>
</dbReference>
<dbReference type="AlphaFoldDB" id="W0DUJ7"/>
<dbReference type="GO" id="GO:0009244">
    <property type="term" value="P:lipopolysaccharide core region biosynthetic process"/>
    <property type="evidence" value="ECO:0007669"/>
    <property type="project" value="TreeGrafter"/>
</dbReference>
<evidence type="ECO:0000256" key="5">
    <source>
        <dbReference type="ARBA" id="ARBA00022516"/>
    </source>
</evidence>
<keyword evidence="9 13" id="KW-0418">Kinase</keyword>
<evidence type="ECO:0000256" key="9">
    <source>
        <dbReference type="ARBA" id="ARBA00022777"/>
    </source>
</evidence>
<dbReference type="GO" id="GO:0005524">
    <property type="term" value="F:ATP binding"/>
    <property type="evidence" value="ECO:0007669"/>
    <property type="project" value="UniProtKB-UniRule"/>
</dbReference>
<keyword evidence="11 13" id="KW-0443">Lipid metabolism</keyword>
<dbReference type="PANTHER" id="PTHR42724:SF1">
    <property type="entry name" value="TETRAACYLDISACCHARIDE 4'-KINASE, MITOCHONDRIAL-RELATED"/>
    <property type="match status" value="1"/>
</dbReference>
<feature type="binding site" evidence="13">
    <location>
        <begin position="63"/>
        <end position="70"/>
    </location>
    <ligand>
        <name>ATP</name>
        <dbReference type="ChEBI" id="CHEBI:30616"/>
    </ligand>
</feature>
<dbReference type="InterPro" id="IPR027417">
    <property type="entry name" value="P-loop_NTPase"/>
</dbReference>